<gene>
    <name evidence="1" type="ORF">THS5294_01274</name>
</gene>
<evidence type="ECO:0000313" key="1">
    <source>
        <dbReference type="EMBL" id="CUH59985.1"/>
    </source>
</evidence>
<evidence type="ECO:0000313" key="2">
    <source>
        <dbReference type="Proteomes" id="UP000051298"/>
    </source>
</evidence>
<organism evidence="1 2">
    <name type="scientific">Thalassobacter stenotrophicus</name>
    <dbReference type="NCBI Taxonomy" id="266809"/>
    <lineage>
        <taxon>Bacteria</taxon>
        <taxon>Pseudomonadati</taxon>
        <taxon>Pseudomonadota</taxon>
        <taxon>Alphaproteobacteria</taxon>
        <taxon>Rhodobacterales</taxon>
        <taxon>Roseobacteraceae</taxon>
        <taxon>Thalassobacter</taxon>
    </lineage>
</organism>
<dbReference type="AlphaFoldDB" id="A0A0P1EXY6"/>
<dbReference type="EMBL" id="CYRX01000016">
    <property type="protein sequence ID" value="CUH59985.1"/>
    <property type="molecule type" value="Genomic_DNA"/>
</dbReference>
<name>A0A0P1EXY6_9RHOB</name>
<proteinExistence type="predicted"/>
<accession>A0A0P1EXY6</accession>
<dbReference type="Proteomes" id="UP000051298">
    <property type="component" value="Unassembled WGS sequence"/>
</dbReference>
<reference evidence="1 2" key="1">
    <citation type="submission" date="2015-09" db="EMBL/GenBank/DDBJ databases">
        <authorList>
            <consortium name="Swine Surveillance"/>
        </authorList>
    </citation>
    <scope>NUCLEOTIDE SEQUENCE [LARGE SCALE GENOMIC DNA]</scope>
    <source>
        <strain evidence="1 2">CECT 5294</strain>
    </source>
</reference>
<sequence length="91" mass="9978">MGGLDQIAGAHAQSLGQGVVHGNGRLAPVHAALVVGLQMFGVMARKQREHGLPFVLNLTAKDRRHGALAIEVDHQHLVAIKGRRHRQMRRR</sequence>
<protein>
    <submittedName>
        <fullName evidence="1">Uncharacterized protein</fullName>
    </submittedName>
</protein>